<dbReference type="Proteomes" id="UP000249046">
    <property type="component" value="Unassembled WGS sequence"/>
</dbReference>
<evidence type="ECO:0000256" key="8">
    <source>
        <dbReference type="ARBA" id="ARBA00023136"/>
    </source>
</evidence>
<dbReference type="GO" id="GO:0044718">
    <property type="term" value="P:siderophore transmembrane transport"/>
    <property type="evidence" value="ECO:0007669"/>
    <property type="project" value="TreeGrafter"/>
</dbReference>
<evidence type="ECO:0000256" key="4">
    <source>
        <dbReference type="ARBA" id="ARBA00022452"/>
    </source>
</evidence>
<dbReference type="NCBIfam" id="TIGR01786">
    <property type="entry name" value="TonB-hemlactrns"/>
    <property type="match status" value="1"/>
</dbReference>
<keyword evidence="9 16" id="KW-0675">Receptor</keyword>
<keyword evidence="7 12" id="KW-0798">TonB box</keyword>
<accession>A0A2W5M9T4</accession>
<dbReference type="InterPro" id="IPR039426">
    <property type="entry name" value="TonB-dep_rcpt-like"/>
</dbReference>
<evidence type="ECO:0000256" key="12">
    <source>
        <dbReference type="RuleBase" id="RU003357"/>
    </source>
</evidence>
<evidence type="ECO:0000259" key="15">
    <source>
        <dbReference type="Pfam" id="PF07715"/>
    </source>
</evidence>
<dbReference type="SUPFAM" id="SSF56935">
    <property type="entry name" value="Porins"/>
    <property type="match status" value="1"/>
</dbReference>
<reference evidence="16 17" key="1">
    <citation type="submission" date="2017-08" db="EMBL/GenBank/DDBJ databases">
        <title>Infants hospitalized years apart are colonized by the same room-sourced microbial strains.</title>
        <authorList>
            <person name="Brooks B."/>
            <person name="Olm M.R."/>
            <person name="Firek B.A."/>
            <person name="Baker R."/>
            <person name="Thomas B.C."/>
            <person name="Morowitz M.J."/>
            <person name="Banfield J.F."/>
        </authorList>
    </citation>
    <scope>NUCLEOTIDE SEQUENCE [LARGE SCALE GENOMIC DNA]</scope>
    <source>
        <strain evidence="16">S2_005_003_R2_42</strain>
    </source>
</reference>
<organism evidence="16 17">
    <name type="scientific">Rhodanobacter denitrificans</name>
    <dbReference type="NCBI Taxonomy" id="666685"/>
    <lineage>
        <taxon>Bacteria</taxon>
        <taxon>Pseudomonadati</taxon>
        <taxon>Pseudomonadota</taxon>
        <taxon>Gammaproteobacteria</taxon>
        <taxon>Lysobacterales</taxon>
        <taxon>Rhodanobacteraceae</taxon>
        <taxon>Rhodanobacter</taxon>
    </lineage>
</organism>
<feature type="domain" description="TonB-dependent receptor-like beta-barrel" evidence="14">
    <location>
        <begin position="292"/>
        <end position="740"/>
    </location>
</feature>
<dbReference type="PANTHER" id="PTHR30069:SF29">
    <property type="entry name" value="HEMOGLOBIN AND HEMOGLOBIN-HAPTOGLOBIN-BINDING PROTEIN 1-RELATED"/>
    <property type="match status" value="1"/>
</dbReference>
<evidence type="ECO:0000256" key="1">
    <source>
        <dbReference type="ARBA" id="ARBA00004571"/>
    </source>
</evidence>
<keyword evidence="8 11" id="KW-0472">Membrane</keyword>
<proteinExistence type="inferred from homology"/>
<keyword evidence="4 11" id="KW-1134">Transmembrane beta strand</keyword>
<dbReference type="InterPro" id="IPR000531">
    <property type="entry name" value="Beta-barrel_TonB"/>
</dbReference>
<sequence>MNAFSSFRRRALPARSGLALAVAVALAGPAAAQTAPAAGDADGADTLQTILVEATAEQPAQSATGNVTVVSAKRLDEEMARNFDDAVRYIPGVSVTDIGRFGSTGFNIRGLEGDRVAITVDGLSLGDTLDPVSYQAYDFFRAMRGGVDIDALKTIEVIKGADSITAGSGALGGAVVLVTKDAADYLKAAGDDTYAAIKTAYASDSDEAAATATFANRTGIVESMLLYTKRRGHERMSHFEVPGTTGPERRTPDPMDTDSDNLLAKVDFVLSQAHRFGLVAERAESTVDSSALSRLDASYLTRTGHDVSDRDRYGLHYTWTADRALFDTMEWRYDHQKQDTAGLTTMLFNSATCPQGQRPCLRTEDRDYAQKLDRMTVHFDKVFDSGAVTHALMYGLAYQTRDAEFSAVDTRYVGQTGQVALIEVDPDLVPRTDIDSWNLYVRDRIEVGQRFGVTAGLRYDRYDYQPSFDAQFGDPSGTIGDVSFSAPTWQLGADFRLTDAQTIWAQVGRGFRAPTVEDMYSPTSTTPGVEADTGAEVELWDSVANPNLESEKSLNAEVGWRWQTDRQLLGISAYRDRYSNFIEQVTRVRNPDTAYEVCDAGGGSCTIEYGDEYLTPENAGRVTVKGIEVEGRWLLGRDFSLRLAYSYNEGEKRNGDPLTSIVPASGVVGLRYLAPSRRWSVTGNLTHSAAKKRGDAVETAEDGSLEPTSDFLSDRYTVFDLLANVAISDKLRLNAGVYNLFDEEYLRWQRVRFVSEGSGGVRGGVRGDGIDRYTEPGRNIRVSLTYQF</sequence>
<dbReference type="Pfam" id="PF00593">
    <property type="entry name" value="TonB_dep_Rec_b-barrel"/>
    <property type="match status" value="1"/>
</dbReference>
<dbReference type="InterPro" id="IPR012910">
    <property type="entry name" value="Plug_dom"/>
</dbReference>
<gene>
    <name evidence="16" type="ORF">DI564_16235</name>
</gene>
<keyword evidence="5 11" id="KW-0812">Transmembrane</keyword>
<dbReference type="GO" id="GO:0015344">
    <property type="term" value="F:siderophore uptake transmembrane transporter activity"/>
    <property type="evidence" value="ECO:0007669"/>
    <property type="project" value="TreeGrafter"/>
</dbReference>
<dbReference type="Gene3D" id="2.40.170.20">
    <property type="entry name" value="TonB-dependent receptor, beta-barrel domain"/>
    <property type="match status" value="1"/>
</dbReference>
<evidence type="ECO:0000313" key="17">
    <source>
        <dbReference type="Proteomes" id="UP000249046"/>
    </source>
</evidence>
<feature type="signal peptide" evidence="13">
    <location>
        <begin position="1"/>
        <end position="32"/>
    </location>
</feature>
<feature type="domain" description="TonB-dependent receptor plug" evidence="15">
    <location>
        <begin position="60"/>
        <end position="174"/>
    </location>
</feature>
<comment type="subcellular location">
    <subcellularLocation>
        <location evidence="1 11">Cell outer membrane</location>
        <topology evidence="1 11">Multi-pass membrane protein</topology>
    </subcellularLocation>
</comment>
<evidence type="ECO:0000259" key="14">
    <source>
        <dbReference type="Pfam" id="PF00593"/>
    </source>
</evidence>
<dbReference type="PANTHER" id="PTHR30069">
    <property type="entry name" value="TONB-DEPENDENT OUTER MEMBRANE RECEPTOR"/>
    <property type="match status" value="1"/>
</dbReference>
<name>A0A2W5M9T4_9GAMM</name>
<keyword evidence="3 11" id="KW-0813">Transport</keyword>
<dbReference type="InterPro" id="IPR037066">
    <property type="entry name" value="Plug_dom_sf"/>
</dbReference>
<comment type="similarity">
    <text evidence="2">Belongs to the TonB-dependent receptor family. Hemoglobin/haptoglobin binding protein subfamily.</text>
</comment>
<feature type="chain" id="PRO_5015936281" evidence="13">
    <location>
        <begin position="33"/>
        <end position="788"/>
    </location>
</feature>
<evidence type="ECO:0000256" key="2">
    <source>
        <dbReference type="ARBA" id="ARBA00008143"/>
    </source>
</evidence>
<evidence type="ECO:0000256" key="3">
    <source>
        <dbReference type="ARBA" id="ARBA00022448"/>
    </source>
</evidence>
<protein>
    <submittedName>
        <fullName evidence="16">TonB-dependent hemoglobin/transferrin/lactoferrin family receptor</fullName>
    </submittedName>
</protein>
<dbReference type="CDD" id="cd01347">
    <property type="entry name" value="ligand_gated_channel"/>
    <property type="match status" value="1"/>
</dbReference>
<evidence type="ECO:0000256" key="9">
    <source>
        <dbReference type="ARBA" id="ARBA00023170"/>
    </source>
</evidence>
<evidence type="ECO:0000256" key="6">
    <source>
        <dbReference type="ARBA" id="ARBA00022729"/>
    </source>
</evidence>
<evidence type="ECO:0000256" key="11">
    <source>
        <dbReference type="PROSITE-ProRule" id="PRU01360"/>
    </source>
</evidence>
<dbReference type="InterPro" id="IPR036942">
    <property type="entry name" value="Beta-barrel_TonB_sf"/>
</dbReference>
<comment type="caution">
    <text evidence="16">The sequence shown here is derived from an EMBL/GenBank/DDBJ whole genome shotgun (WGS) entry which is preliminary data.</text>
</comment>
<dbReference type="EMBL" id="QFPO01000021">
    <property type="protein sequence ID" value="PZQ10210.1"/>
    <property type="molecule type" value="Genomic_DNA"/>
</dbReference>
<dbReference type="Gene3D" id="2.170.130.10">
    <property type="entry name" value="TonB-dependent receptor, plug domain"/>
    <property type="match status" value="1"/>
</dbReference>
<dbReference type="GO" id="GO:0009279">
    <property type="term" value="C:cell outer membrane"/>
    <property type="evidence" value="ECO:0007669"/>
    <property type="project" value="UniProtKB-SubCell"/>
</dbReference>
<dbReference type="InterPro" id="IPR010949">
    <property type="entry name" value="TonB_Hb/transfer/lactofer_rcpt"/>
</dbReference>
<keyword evidence="6 13" id="KW-0732">Signal</keyword>
<dbReference type="PROSITE" id="PS52016">
    <property type="entry name" value="TONB_DEPENDENT_REC_3"/>
    <property type="match status" value="1"/>
</dbReference>
<evidence type="ECO:0000256" key="7">
    <source>
        <dbReference type="ARBA" id="ARBA00023077"/>
    </source>
</evidence>
<evidence type="ECO:0000256" key="13">
    <source>
        <dbReference type="SAM" id="SignalP"/>
    </source>
</evidence>
<dbReference type="Pfam" id="PF07715">
    <property type="entry name" value="Plug"/>
    <property type="match status" value="1"/>
</dbReference>
<keyword evidence="10 11" id="KW-0998">Cell outer membrane</keyword>
<dbReference type="AlphaFoldDB" id="A0A2W5M9T4"/>
<evidence type="ECO:0000256" key="10">
    <source>
        <dbReference type="ARBA" id="ARBA00023237"/>
    </source>
</evidence>
<evidence type="ECO:0000256" key="5">
    <source>
        <dbReference type="ARBA" id="ARBA00022692"/>
    </source>
</evidence>
<evidence type="ECO:0000313" key="16">
    <source>
        <dbReference type="EMBL" id="PZQ10210.1"/>
    </source>
</evidence>